<evidence type="ECO:0000256" key="1">
    <source>
        <dbReference type="SAM" id="SignalP"/>
    </source>
</evidence>
<reference evidence="3 4" key="1">
    <citation type="submission" date="2019-04" db="EMBL/GenBank/DDBJ databases">
        <title>Lewinella litorea sp. nov., isolated from a marine sand.</title>
        <authorList>
            <person name="Yoon J.-H."/>
        </authorList>
    </citation>
    <scope>NUCLEOTIDE SEQUENCE [LARGE SCALE GENOMIC DNA]</scope>
    <source>
        <strain evidence="3 4">HSMS-39</strain>
    </source>
</reference>
<keyword evidence="4" id="KW-1185">Reference proteome</keyword>
<feature type="signal peptide" evidence="1">
    <location>
        <begin position="1"/>
        <end position="24"/>
    </location>
</feature>
<protein>
    <submittedName>
        <fullName evidence="3">T9SS type A sorting domain-containing protein</fullName>
    </submittedName>
</protein>
<feature type="domain" description="Secretion system C-terminal sorting" evidence="2">
    <location>
        <begin position="257"/>
        <end position="333"/>
    </location>
</feature>
<dbReference type="EMBL" id="SRSF01000001">
    <property type="protein sequence ID" value="THH41342.1"/>
    <property type="molecule type" value="Genomic_DNA"/>
</dbReference>
<feature type="chain" id="PRO_5020910891" evidence="1">
    <location>
        <begin position="25"/>
        <end position="334"/>
    </location>
</feature>
<dbReference type="NCBIfam" id="TIGR04183">
    <property type="entry name" value="Por_Secre_tail"/>
    <property type="match status" value="1"/>
</dbReference>
<gene>
    <name evidence="3" type="ORF">E4021_01720</name>
</gene>
<sequence>MMKRLLPFFLICLLPVVLSGQKTADPTLGPVLKLDQPLRSPAKAVVDTIIPDILLDTCARRVAAFGITDVDGFVTGSNGYGDIAKLQRLEYNSDEPYAITAVGVAFAGFDSTIANTFLRAFVFDDLQADSSFGAFLGESDSLRVSDILLPTTRLEFTYFTFPEPVIVENDSFLVGIDFGGTYDTAEEGYVGIYHTRQDCGDGRNVFEFFPTQTGGLAFGTLFDNWGGLNIEMIVTAVIDTDINTSTRARLTDYATSISPNPTSRQAVLTFNTTDQGSYTATLTDLTGRQVRESRVQRNGTTARVEWQVSDLPAGLYLYHVDGPSGRQSGKLMVQ</sequence>
<keyword evidence="1" id="KW-0732">Signal</keyword>
<accession>A0A4S4NNC1</accession>
<proteinExistence type="predicted"/>
<name>A0A4S4NNC1_9BACT</name>
<evidence type="ECO:0000313" key="4">
    <source>
        <dbReference type="Proteomes" id="UP000308528"/>
    </source>
</evidence>
<dbReference type="OrthoDB" id="1493856at2"/>
<organism evidence="3 4">
    <name type="scientific">Neolewinella litorea</name>
    <dbReference type="NCBI Taxonomy" id="2562452"/>
    <lineage>
        <taxon>Bacteria</taxon>
        <taxon>Pseudomonadati</taxon>
        <taxon>Bacteroidota</taxon>
        <taxon>Saprospiria</taxon>
        <taxon>Saprospirales</taxon>
        <taxon>Lewinellaceae</taxon>
        <taxon>Neolewinella</taxon>
    </lineage>
</organism>
<dbReference type="Proteomes" id="UP000308528">
    <property type="component" value="Unassembled WGS sequence"/>
</dbReference>
<dbReference type="InterPro" id="IPR026444">
    <property type="entry name" value="Secre_tail"/>
</dbReference>
<dbReference type="AlphaFoldDB" id="A0A4S4NNC1"/>
<dbReference type="Pfam" id="PF18962">
    <property type="entry name" value="Por_Secre_tail"/>
    <property type="match status" value="1"/>
</dbReference>
<evidence type="ECO:0000313" key="3">
    <source>
        <dbReference type="EMBL" id="THH41342.1"/>
    </source>
</evidence>
<comment type="caution">
    <text evidence="3">The sequence shown here is derived from an EMBL/GenBank/DDBJ whole genome shotgun (WGS) entry which is preliminary data.</text>
</comment>
<evidence type="ECO:0000259" key="2">
    <source>
        <dbReference type="Pfam" id="PF18962"/>
    </source>
</evidence>